<dbReference type="InterPro" id="IPR027417">
    <property type="entry name" value="P-loop_NTPase"/>
</dbReference>
<dbReference type="CDD" id="cd02037">
    <property type="entry name" value="Mrp_NBP35"/>
    <property type="match status" value="1"/>
</dbReference>
<dbReference type="GO" id="GO:0140663">
    <property type="term" value="F:ATP-dependent FeS chaperone activity"/>
    <property type="evidence" value="ECO:0007669"/>
    <property type="project" value="InterPro"/>
</dbReference>
<name>A0A5K1UHS4_ENTHI</name>
<keyword evidence="1" id="KW-0479">Metal-binding</keyword>
<accession>A0A5K1UHS4</accession>
<sequence>MTELNSDRNFVGVDHVKNVILVLSGKGGVGKSTIATVLARSFALAGKKTGILDIDLCGPSIPKMMGLDNQGVYQGEHGGILPAKSKIGDTFIDTLSVGFMLSSPDSPVIWRGPKKGAAIEQFLNDVEWGDKDVLVVDTPPGTSDEHITIMDFFRKRNQETKAVIVTTPQLVSTNDVEKEIDFCNECQIPIIGLVENMSGYLCPHCSTVTNIFSSNGGKELADKYQLKFVGAIPIEPKICLAGETGLNPFADEPSANALKPITDFVADLAKTFA</sequence>
<evidence type="ECO:0000256" key="5">
    <source>
        <dbReference type="ARBA" id="ARBA00023014"/>
    </source>
</evidence>
<dbReference type="VEuPathDB" id="AmoebaDB:EHI7A_072050"/>
<keyword evidence="3" id="KW-0067">ATP-binding</keyword>
<dbReference type="VEuPathDB" id="AmoebaDB:KM1_139300"/>
<dbReference type="Pfam" id="PF10609">
    <property type="entry name" value="ParA"/>
    <property type="match status" value="1"/>
</dbReference>
<evidence type="ECO:0000256" key="4">
    <source>
        <dbReference type="ARBA" id="ARBA00023004"/>
    </source>
</evidence>
<gene>
    <name evidence="6" type="ORF">CL6EHI_000610</name>
</gene>
<evidence type="ECO:0000313" key="7">
    <source>
        <dbReference type="Proteomes" id="UP000078387"/>
    </source>
</evidence>
<dbReference type="GO" id="GO:0016226">
    <property type="term" value="P:iron-sulfur cluster assembly"/>
    <property type="evidence" value="ECO:0007669"/>
    <property type="project" value="InterPro"/>
</dbReference>
<dbReference type="SUPFAM" id="SSF52540">
    <property type="entry name" value="P-loop containing nucleoside triphosphate hydrolases"/>
    <property type="match status" value="1"/>
</dbReference>
<dbReference type="GO" id="GO:0051536">
    <property type="term" value="F:iron-sulfur cluster binding"/>
    <property type="evidence" value="ECO:0007669"/>
    <property type="project" value="UniProtKB-KW"/>
</dbReference>
<dbReference type="AlphaFoldDB" id="A0A5K1UHS4"/>
<keyword evidence="4" id="KW-0408">Iron</keyword>
<organism evidence="6 7">
    <name type="scientific">Entamoeba histolytica</name>
    <dbReference type="NCBI Taxonomy" id="5759"/>
    <lineage>
        <taxon>Eukaryota</taxon>
        <taxon>Amoebozoa</taxon>
        <taxon>Evosea</taxon>
        <taxon>Archamoebae</taxon>
        <taxon>Mastigamoebida</taxon>
        <taxon>Entamoebidae</taxon>
        <taxon>Entamoeba</taxon>
    </lineage>
</organism>
<dbReference type="VEuPathDB" id="AmoebaDB:EHI_000610"/>
<keyword evidence="2" id="KW-0547">Nucleotide-binding</keyword>
<dbReference type="FunFam" id="3.40.50.300:FF:003056">
    <property type="entry name" value="Nucleotide binding protein 2 putative"/>
    <property type="match status" value="1"/>
</dbReference>
<evidence type="ECO:0000256" key="3">
    <source>
        <dbReference type="ARBA" id="ARBA00022840"/>
    </source>
</evidence>
<evidence type="ECO:0000256" key="1">
    <source>
        <dbReference type="ARBA" id="ARBA00022723"/>
    </source>
</evidence>
<dbReference type="InterPro" id="IPR033756">
    <property type="entry name" value="YlxH/NBP35"/>
</dbReference>
<keyword evidence="5" id="KW-0411">Iron-sulfur</keyword>
<dbReference type="PANTHER" id="PTHR23264:SF19">
    <property type="entry name" value="CYTOSOLIC FE-S CLUSTER ASSEMBLY FACTOR NUBP2"/>
    <property type="match status" value="1"/>
</dbReference>
<dbReference type="Gene3D" id="3.40.50.300">
    <property type="entry name" value="P-loop containing nucleotide triphosphate hydrolases"/>
    <property type="match status" value="1"/>
</dbReference>
<dbReference type="OMA" id="VSGCPMR"/>
<dbReference type="PANTHER" id="PTHR23264">
    <property type="entry name" value="NUCLEOTIDE-BINDING PROTEIN NBP35 YEAST -RELATED"/>
    <property type="match status" value="1"/>
</dbReference>
<dbReference type="GO" id="GO:0046872">
    <property type="term" value="F:metal ion binding"/>
    <property type="evidence" value="ECO:0007669"/>
    <property type="project" value="UniProtKB-KW"/>
</dbReference>
<dbReference type="EMBL" id="BDEQ01000001">
    <property type="protein sequence ID" value="GAT94193.1"/>
    <property type="molecule type" value="Genomic_DNA"/>
</dbReference>
<dbReference type="Proteomes" id="UP000078387">
    <property type="component" value="Unassembled WGS sequence"/>
</dbReference>
<dbReference type="HAMAP" id="MF_02040">
    <property type="entry name" value="Mrp_NBP35"/>
    <property type="match status" value="1"/>
</dbReference>
<dbReference type="VEuPathDB" id="AmoebaDB:EHI8A_079100"/>
<protein>
    <submittedName>
        <fullName evidence="6">Nucleotide binding protein 2 putative</fullName>
    </submittedName>
</protein>
<dbReference type="InterPro" id="IPR019591">
    <property type="entry name" value="Mrp/NBP35_ATP-bd"/>
</dbReference>
<evidence type="ECO:0000313" key="6">
    <source>
        <dbReference type="EMBL" id="GAT94193.1"/>
    </source>
</evidence>
<comment type="caution">
    <text evidence="6">The sequence shown here is derived from an EMBL/GenBank/DDBJ whole genome shotgun (WGS) entry which is preliminary data.</text>
</comment>
<reference evidence="6 7" key="1">
    <citation type="submission" date="2016-05" db="EMBL/GenBank/DDBJ databases">
        <title>First whole genome sequencing of Entamoeba histolytica HM1:IMSS-clone-6.</title>
        <authorList>
            <person name="Mukherjee Avik.K."/>
            <person name="Izumyama S."/>
            <person name="Nakada-Tsukui K."/>
            <person name="Nozaki T."/>
        </authorList>
    </citation>
    <scope>NUCLEOTIDE SEQUENCE [LARGE SCALE GENOMIC DNA]</scope>
    <source>
        <strain evidence="6 7">HM1:IMSS clone 6</strain>
    </source>
</reference>
<dbReference type="GO" id="GO:0005829">
    <property type="term" value="C:cytosol"/>
    <property type="evidence" value="ECO:0007669"/>
    <property type="project" value="TreeGrafter"/>
</dbReference>
<dbReference type="GO" id="GO:0005524">
    <property type="term" value="F:ATP binding"/>
    <property type="evidence" value="ECO:0007669"/>
    <property type="project" value="UniProtKB-KW"/>
</dbReference>
<dbReference type="VEuPathDB" id="AmoebaDB:EHI5A_031200"/>
<proteinExistence type="inferred from homology"/>
<evidence type="ECO:0000256" key="2">
    <source>
        <dbReference type="ARBA" id="ARBA00022741"/>
    </source>
</evidence>